<dbReference type="AlphaFoldDB" id="A0AAX4P6F3"/>
<reference evidence="3 4" key="1">
    <citation type="submission" date="2024-03" db="EMBL/GenBank/DDBJ databases">
        <title>Complete genome sequence of the green alga Chloropicon roscoffensis RCC1871.</title>
        <authorList>
            <person name="Lemieux C."/>
            <person name="Pombert J.-F."/>
            <person name="Otis C."/>
            <person name="Turmel M."/>
        </authorList>
    </citation>
    <scope>NUCLEOTIDE SEQUENCE [LARGE SCALE GENOMIC DNA]</scope>
    <source>
        <strain evidence="3 4">RCC1871</strain>
    </source>
</reference>
<dbReference type="SMART" id="SM00382">
    <property type="entry name" value="AAA"/>
    <property type="match status" value="1"/>
</dbReference>
<feature type="domain" description="AAA+ ATPase" evidence="2">
    <location>
        <begin position="549"/>
        <end position="767"/>
    </location>
</feature>
<dbReference type="PANTHER" id="PTHR10887:SF518">
    <property type="entry name" value="RNA HELICASE NONSENSE MRNA REDUCING FACTOR"/>
    <property type="match status" value="1"/>
</dbReference>
<name>A0AAX4P6F3_9CHLO</name>
<accession>A0AAX4P6F3</accession>
<dbReference type="CDD" id="cd18808">
    <property type="entry name" value="SF1_C_Upf1"/>
    <property type="match status" value="1"/>
</dbReference>
<dbReference type="SUPFAM" id="SSF52540">
    <property type="entry name" value="P-loop containing nucleoside triphosphate hydrolases"/>
    <property type="match status" value="1"/>
</dbReference>
<dbReference type="InterPro" id="IPR047187">
    <property type="entry name" value="SF1_C_Upf1"/>
</dbReference>
<dbReference type="PANTHER" id="PTHR10887">
    <property type="entry name" value="DNA2/NAM7 HELICASE FAMILY"/>
    <property type="match status" value="1"/>
</dbReference>
<dbReference type="GO" id="GO:0016787">
    <property type="term" value="F:hydrolase activity"/>
    <property type="evidence" value="ECO:0007669"/>
    <property type="project" value="UniProtKB-KW"/>
</dbReference>
<sequence>MAALDVTARVLYSKDPAHKKRKRWKDGFLVGKRVKDRLNLQLLDETGACLCSRSGLRCPTDDDIADDDGVVGKSFGSGGFQLQFDDFCGAAEVPGGAQQVLGEKNGGERKGVGGGKCGPYSAQYTRKPDEAGEVENVEPVARNSVDRKAAPLPVVSRKAFTRPRPMAPTPAPPHIHAPEPPRSTASRDAGPSGRLGPSTASQDDEILALFETGADYVPPASLSKGPSKDSQDSQDSLNELIYGRRGGEAPGRPTKPAAAVGASSMSDWSKKKPRLAQSSFQAPRVTSSIGAGVSTPLPGHGGGAAAPPPSGSLSLLSFEILSDRIVIPTAFSSVGEYRGVWIRAMVEEVQLRLGEAKKKLQNWARFNKGKRCPFVGTGRVTRYERARQKRSEAGGDGKEPPKTFIAFDRKPYTKNAAMADTWVLGTDEESLRDRTRHGYVMRSVWHGVSSDDKLQVEPLGKAPPLNEPLVCVRGPNVSSELQIVDVLEGLDEGSSPLLDGMLGISPPKAPSSPSGPTLPEEITGAFELNASQARFLTQAWGRCLGGDQDSSISILHGPFGSGKTTVIVCLALLLARHSPRPLSVLVSANTNVAVDHVLNGLAGRGFEDLGRIGSVKKIDPSLLRYTVHSKQDSKKELVRDLREMLASCAPQERAHYEEELRAVETDRKAKASERLGRAAVVGVTCHSSVNPLLDDRTFDVVILDECSQIIEPLSLLPVVRSGARHLVAVGDPKQLPPVVASPAASRRGGPTIFRPLFTRLLDLGYPSELLDTQYRCHPRLSGLANSLFYSGALKDGVSDDRRAPLVPGLPPLALCNCRGKEERRGGSIVNEREARAVASILLLLRSWGVADREVGVLCFYREQCALVREVCRGAEAGGESEGTSCLIGTVDSFQGNERGIILLSTCSPQGARQVKFCADAKRLNVSLTRATHHLVVVGNTGVLGQDPTWAEIIRRSRVFAPGEPLLAPPPAEEG</sequence>
<dbReference type="Pfam" id="PF13087">
    <property type="entry name" value="AAA_12"/>
    <property type="match status" value="1"/>
</dbReference>
<evidence type="ECO:0000259" key="2">
    <source>
        <dbReference type="SMART" id="SM00382"/>
    </source>
</evidence>
<evidence type="ECO:0000313" key="4">
    <source>
        <dbReference type="Proteomes" id="UP001472866"/>
    </source>
</evidence>
<dbReference type="GO" id="GO:0004386">
    <property type="term" value="F:helicase activity"/>
    <property type="evidence" value="ECO:0007669"/>
    <property type="project" value="InterPro"/>
</dbReference>
<dbReference type="Proteomes" id="UP001472866">
    <property type="component" value="Chromosome 04"/>
</dbReference>
<feature type="compositionally biased region" description="Pro residues" evidence="1">
    <location>
        <begin position="165"/>
        <end position="181"/>
    </location>
</feature>
<feature type="region of interest" description="Disordered" evidence="1">
    <location>
        <begin position="243"/>
        <end position="308"/>
    </location>
</feature>
<dbReference type="Pfam" id="PF13086">
    <property type="entry name" value="AAA_11"/>
    <property type="match status" value="1"/>
</dbReference>
<proteinExistence type="predicted"/>
<dbReference type="Gene3D" id="3.40.50.300">
    <property type="entry name" value="P-loop containing nucleotide triphosphate hydrolases"/>
    <property type="match status" value="2"/>
</dbReference>
<feature type="region of interest" description="Disordered" evidence="1">
    <location>
        <begin position="99"/>
        <end position="203"/>
    </location>
</feature>
<evidence type="ECO:0000256" key="1">
    <source>
        <dbReference type="SAM" id="MobiDB-lite"/>
    </source>
</evidence>
<dbReference type="InterPro" id="IPR041679">
    <property type="entry name" value="DNA2/NAM7-like_C"/>
</dbReference>
<protein>
    <submittedName>
        <fullName evidence="3">P-loop nucleoside triphosphate hydrolase</fullName>
    </submittedName>
</protein>
<feature type="region of interest" description="Disordered" evidence="1">
    <location>
        <begin position="385"/>
        <end position="404"/>
    </location>
</feature>
<evidence type="ECO:0000313" key="3">
    <source>
        <dbReference type="EMBL" id="WZN61220.1"/>
    </source>
</evidence>
<keyword evidence="3" id="KW-0378">Hydrolase</keyword>
<dbReference type="InterPro" id="IPR003593">
    <property type="entry name" value="AAA+_ATPase"/>
</dbReference>
<keyword evidence="4" id="KW-1185">Reference proteome</keyword>
<dbReference type="InterPro" id="IPR041677">
    <property type="entry name" value="DNA2/NAM7_AAA_11"/>
</dbReference>
<dbReference type="InterPro" id="IPR027417">
    <property type="entry name" value="P-loop_NTPase"/>
</dbReference>
<feature type="region of interest" description="Disordered" evidence="1">
    <location>
        <begin position="216"/>
        <end position="235"/>
    </location>
</feature>
<feature type="compositionally biased region" description="Polar residues" evidence="1">
    <location>
        <begin position="276"/>
        <end position="289"/>
    </location>
</feature>
<dbReference type="InterPro" id="IPR045055">
    <property type="entry name" value="DNA2/NAM7-like"/>
</dbReference>
<dbReference type="EMBL" id="CP151504">
    <property type="protein sequence ID" value="WZN61220.1"/>
    <property type="molecule type" value="Genomic_DNA"/>
</dbReference>
<gene>
    <name evidence="3" type="ORF">HKI87_04g27550</name>
</gene>
<organism evidence="3 4">
    <name type="scientific">Chloropicon roscoffensis</name>
    <dbReference type="NCBI Taxonomy" id="1461544"/>
    <lineage>
        <taxon>Eukaryota</taxon>
        <taxon>Viridiplantae</taxon>
        <taxon>Chlorophyta</taxon>
        <taxon>Chloropicophyceae</taxon>
        <taxon>Chloropicales</taxon>
        <taxon>Chloropicaceae</taxon>
        <taxon>Chloropicon</taxon>
    </lineage>
</organism>